<feature type="transmembrane region" description="Helical" evidence="5">
    <location>
        <begin position="43"/>
        <end position="75"/>
    </location>
</feature>
<proteinExistence type="inferred from homology"/>
<organism evidence="7 8">
    <name type="scientific">Acanthamoeba castellanii (strain ATCC 30010 / Neff)</name>
    <dbReference type="NCBI Taxonomy" id="1257118"/>
    <lineage>
        <taxon>Eukaryota</taxon>
        <taxon>Amoebozoa</taxon>
        <taxon>Discosea</taxon>
        <taxon>Longamoebia</taxon>
        <taxon>Centramoebida</taxon>
        <taxon>Acanthamoebidae</taxon>
        <taxon>Acanthamoeba</taxon>
    </lineage>
</organism>
<evidence type="ECO:0000256" key="5">
    <source>
        <dbReference type="RuleBase" id="RU363107"/>
    </source>
</evidence>
<evidence type="ECO:0000313" key="8">
    <source>
        <dbReference type="Proteomes" id="UP000011083"/>
    </source>
</evidence>
<dbReference type="InterPro" id="IPR004895">
    <property type="entry name" value="Prenylated_rab_accept_PRA1"/>
</dbReference>
<keyword evidence="4 5" id="KW-0472">Membrane</keyword>
<dbReference type="OrthoDB" id="63113at2759"/>
<dbReference type="PANTHER" id="PTHR19317">
    <property type="entry name" value="PRENYLATED RAB ACCEPTOR 1-RELATED"/>
    <property type="match status" value="1"/>
</dbReference>
<keyword evidence="3 5" id="KW-1133">Transmembrane helix</keyword>
<comment type="similarity">
    <text evidence="5">Belongs to the PRA1 family.</text>
</comment>
<evidence type="ECO:0000256" key="4">
    <source>
        <dbReference type="ARBA" id="ARBA00023136"/>
    </source>
</evidence>
<evidence type="ECO:0000313" key="7">
    <source>
        <dbReference type="EMBL" id="ELR21378.1"/>
    </source>
</evidence>
<dbReference type="PANTHER" id="PTHR19317:SF0">
    <property type="entry name" value="PRENYLATED RAB ACCEPTOR PROTEIN 1"/>
    <property type="match status" value="1"/>
</dbReference>
<feature type="region of interest" description="Disordered" evidence="6">
    <location>
        <begin position="172"/>
        <end position="230"/>
    </location>
</feature>
<feature type="transmembrane region" description="Helical" evidence="5">
    <location>
        <begin position="96"/>
        <end position="129"/>
    </location>
</feature>
<dbReference type="GO" id="GO:0016020">
    <property type="term" value="C:membrane"/>
    <property type="evidence" value="ECO:0007669"/>
    <property type="project" value="UniProtKB-SubCell"/>
</dbReference>
<evidence type="ECO:0000256" key="6">
    <source>
        <dbReference type="SAM" id="MobiDB-lite"/>
    </source>
</evidence>
<reference evidence="7 8" key="1">
    <citation type="journal article" date="2013" name="Genome Biol.">
        <title>Genome of Acanthamoeba castellanii highlights extensive lateral gene transfer and early evolution of tyrosine kinase signaling.</title>
        <authorList>
            <person name="Clarke M."/>
            <person name="Lohan A.J."/>
            <person name="Liu B."/>
            <person name="Lagkouvardos I."/>
            <person name="Roy S."/>
            <person name="Zafar N."/>
            <person name="Bertelli C."/>
            <person name="Schilde C."/>
            <person name="Kianianmomeni A."/>
            <person name="Burglin T.R."/>
            <person name="Frech C."/>
            <person name="Turcotte B."/>
            <person name="Kopec K.O."/>
            <person name="Synnott J.M."/>
            <person name="Choo C."/>
            <person name="Paponov I."/>
            <person name="Finkler A."/>
            <person name="Soon Heng Tan C."/>
            <person name="Hutchins A.P."/>
            <person name="Weinmeier T."/>
            <person name="Rattei T."/>
            <person name="Chu J.S."/>
            <person name="Gimenez G."/>
            <person name="Irimia M."/>
            <person name="Rigden D.J."/>
            <person name="Fitzpatrick D.A."/>
            <person name="Lorenzo-Morales J."/>
            <person name="Bateman A."/>
            <person name="Chiu C.H."/>
            <person name="Tang P."/>
            <person name="Hegemann P."/>
            <person name="Fromm H."/>
            <person name="Raoult D."/>
            <person name="Greub G."/>
            <person name="Miranda-Saavedra D."/>
            <person name="Chen N."/>
            <person name="Nash P."/>
            <person name="Ginger M.L."/>
            <person name="Horn M."/>
            <person name="Schaap P."/>
            <person name="Caler L."/>
            <person name="Loftus B."/>
        </authorList>
    </citation>
    <scope>NUCLEOTIDE SEQUENCE [LARGE SCALE GENOMIC DNA]</scope>
    <source>
        <strain evidence="7 8">Neff</strain>
    </source>
</reference>
<dbReference type="KEGG" id="acan:ACA1_183120"/>
<accession>L8H9G4</accession>
<dbReference type="Proteomes" id="UP000011083">
    <property type="component" value="Unassembled WGS sequence"/>
</dbReference>
<sequence>MGVSVRSWKEFGNTNKLQLPSVSNPNLLLQRLQTNVMHWSGNYLIISAVIFGYGLFAAPLMIVAIGFAFLAYSYFMVINATPMRVGGTELNTKQKIGGVVAITAFLFFITSGFTILWVAGIASLVVLLHAALRQPSLGSKVSSFLDHFSPDGTGQDPVTPFQDVSEAIQDMQDDADQQQGSMRREEWDAQREQYHQFASQMRAGGSHNDPIIHTRQTKYDLAPQEPKDTV</sequence>
<evidence type="ECO:0000256" key="2">
    <source>
        <dbReference type="ARBA" id="ARBA00022692"/>
    </source>
</evidence>
<protein>
    <recommendedName>
        <fullName evidence="5">PRA1 family protein</fullName>
    </recommendedName>
</protein>
<name>L8H9G4_ACACF</name>
<evidence type="ECO:0000256" key="3">
    <source>
        <dbReference type="ARBA" id="ARBA00022989"/>
    </source>
</evidence>
<dbReference type="VEuPathDB" id="AmoebaDB:ACA1_183120"/>
<dbReference type="AlphaFoldDB" id="L8H9G4"/>
<dbReference type="TCDB" id="9.A.49.1.8">
    <property type="family name" value="the prenylated rab acceptor protein 1 (pra1) family"/>
</dbReference>
<feature type="compositionally biased region" description="Basic and acidic residues" evidence="6">
    <location>
        <begin position="182"/>
        <end position="194"/>
    </location>
</feature>
<dbReference type="GO" id="GO:0005794">
    <property type="term" value="C:Golgi apparatus"/>
    <property type="evidence" value="ECO:0007669"/>
    <property type="project" value="TreeGrafter"/>
</dbReference>
<dbReference type="EMBL" id="KB007904">
    <property type="protein sequence ID" value="ELR21378.1"/>
    <property type="molecule type" value="Genomic_DNA"/>
</dbReference>
<evidence type="ECO:0000256" key="1">
    <source>
        <dbReference type="ARBA" id="ARBA00004141"/>
    </source>
</evidence>
<keyword evidence="2 5" id="KW-0812">Transmembrane</keyword>
<keyword evidence="8" id="KW-1185">Reference proteome</keyword>
<dbReference type="RefSeq" id="XP_004345922.1">
    <property type="nucleotide sequence ID" value="XM_004345872.1"/>
</dbReference>
<dbReference type="GeneID" id="14922270"/>
<comment type="subcellular location">
    <subcellularLocation>
        <location evidence="1 5">Membrane</location>
        <topology evidence="1 5">Multi-pass membrane protein</topology>
    </subcellularLocation>
</comment>
<dbReference type="Pfam" id="PF03208">
    <property type="entry name" value="PRA1"/>
    <property type="match status" value="1"/>
</dbReference>
<dbReference type="STRING" id="1257118.L8H9G4"/>
<gene>
    <name evidence="7" type="ORF">ACA1_183120</name>
</gene>